<dbReference type="Gene3D" id="1.10.10.2910">
    <property type="match status" value="1"/>
</dbReference>
<name>A0A0S4KRA8_9BACT</name>
<dbReference type="EMBL" id="LN885086">
    <property type="protein sequence ID" value="CUQ65865.1"/>
    <property type="molecule type" value="Genomic_DNA"/>
</dbReference>
<reference evidence="3" key="1">
    <citation type="submission" date="2015-09" db="EMBL/GenBank/DDBJ databases">
        <authorList>
            <person name="Daims H."/>
        </authorList>
    </citation>
    <scope>NUCLEOTIDE SEQUENCE [LARGE SCALE GENOMIC DNA]</scope>
</reference>
<dbReference type="Proteomes" id="UP000066284">
    <property type="component" value="Chromosome 1"/>
</dbReference>
<evidence type="ECO:0000313" key="3">
    <source>
        <dbReference type="Proteomes" id="UP000066284"/>
    </source>
</evidence>
<dbReference type="OrthoDB" id="9793864at2"/>
<gene>
    <name evidence="2" type="ORF">NITINOP_0890</name>
</gene>
<evidence type="ECO:0000259" key="1">
    <source>
        <dbReference type="Pfam" id="PF06114"/>
    </source>
</evidence>
<protein>
    <recommendedName>
        <fullName evidence="1">IrrE N-terminal-like domain-containing protein</fullName>
    </recommendedName>
</protein>
<organism evidence="2 3">
    <name type="scientific">Candidatus Nitrospira inopinata</name>
    <dbReference type="NCBI Taxonomy" id="1715989"/>
    <lineage>
        <taxon>Bacteria</taxon>
        <taxon>Pseudomonadati</taxon>
        <taxon>Nitrospirota</taxon>
        <taxon>Nitrospiria</taxon>
        <taxon>Nitrospirales</taxon>
        <taxon>Nitrospiraceae</taxon>
        <taxon>Nitrospira</taxon>
    </lineage>
</organism>
<proteinExistence type="predicted"/>
<dbReference type="RefSeq" id="WP_062483530.1">
    <property type="nucleotide sequence ID" value="NZ_LN885086.1"/>
</dbReference>
<sequence>MAGIVKERKRSLRIPSRIVLPFGYRITVRQLSDAEMDRRDENADGIWDDESKTIYIRKRLPVTRRRYILAHELGHAWLDWQHRYMDDGKAST</sequence>
<dbReference type="KEGG" id="nio:NITINOP_0890"/>
<accession>A0A0S4KRA8</accession>
<keyword evidence="3" id="KW-1185">Reference proteome</keyword>
<dbReference type="InterPro" id="IPR010359">
    <property type="entry name" value="IrrE_HExxH"/>
</dbReference>
<dbReference type="AlphaFoldDB" id="A0A0S4KRA8"/>
<feature type="domain" description="IrrE N-terminal-like" evidence="1">
    <location>
        <begin position="30"/>
        <end position="79"/>
    </location>
</feature>
<dbReference type="Pfam" id="PF06114">
    <property type="entry name" value="Peptidase_M78"/>
    <property type="match status" value="1"/>
</dbReference>
<evidence type="ECO:0000313" key="2">
    <source>
        <dbReference type="EMBL" id="CUQ65865.1"/>
    </source>
</evidence>